<keyword evidence="2" id="KW-0378">Hydrolase</keyword>
<name>A0A090D2J6_9BACT</name>
<dbReference type="InterPro" id="IPR050563">
    <property type="entry name" value="4-hydroxybenzoyl-CoA_TE"/>
</dbReference>
<dbReference type="PANTHER" id="PTHR31793:SF27">
    <property type="entry name" value="NOVEL THIOESTERASE SUPERFAMILY DOMAIN AND SAPOSIN A-TYPE DOMAIN CONTAINING PROTEIN (0610012H03RIK)"/>
    <property type="match status" value="1"/>
</dbReference>
<evidence type="ECO:0000256" key="2">
    <source>
        <dbReference type="ARBA" id="ARBA00022801"/>
    </source>
</evidence>
<keyword evidence="4" id="KW-1185">Reference proteome</keyword>
<evidence type="ECO:0000313" key="4">
    <source>
        <dbReference type="Proteomes" id="UP000031552"/>
    </source>
</evidence>
<dbReference type="Gene3D" id="3.10.129.10">
    <property type="entry name" value="Hotdog Thioesterase"/>
    <property type="match status" value="1"/>
</dbReference>
<dbReference type="GO" id="GO:0047617">
    <property type="term" value="F:fatty acyl-CoA hydrolase activity"/>
    <property type="evidence" value="ECO:0007669"/>
    <property type="project" value="TreeGrafter"/>
</dbReference>
<dbReference type="PANTHER" id="PTHR31793">
    <property type="entry name" value="4-HYDROXYBENZOYL-COA THIOESTERASE FAMILY MEMBER"/>
    <property type="match status" value="1"/>
</dbReference>
<comment type="similarity">
    <text evidence="1">Belongs to the 4-hydroxybenzoyl-CoA thioesterase family.</text>
</comment>
<reference evidence="3" key="1">
    <citation type="submission" date="2013-12" db="EMBL/GenBank/DDBJ databases">
        <authorList>
            <person name="Linke B."/>
        </authorList>
    </citation>
    <scope>NUCLEOTIDE SEQUENCE [LARGE SCALE GENOMIC DNA]</scope>
    <source>
        <strain evidence="3">CRIB-18</strain>
    </source>
</reference>
<protein>
    <recommendedName>
        <fullName evidence="5">1,4-dihydroxy-2-naphthoyl-CoA hydrolase</fullName>
    </recommendedName>
</protein>
<proteinExistence type="inferred from homology"/>
<dbReference type="PIRSF" id="PIRSF003230">
    <property type="entry name" value="YbgC"/>
    <property type="match status" value="1"/>
</dbReference>
<dbReference type="Pfam" id="PF13279">
    <property type="entry name" value="4HBT_2"/>
    <property type="match status" value="1"/>
</dbReference>
<reference evidence="3" key="2">
    <citation type="submission" date="2014-09" db="EMBL/GenBank/DDBJ databases">
        <title>Criblamydia sequanensis harbors a mega-plasmid encoding arsenite resistance.</title>
        <authorList>
            <person name="Bertelli C."/>
            <person name="Goesmann A."/>
            <person name="Greub G."/>
        </authorList>
    </citation>
    <scope>NUCLEOTIDE SEQUENCE [LARGE SCALE GENOMIC DNA]</scope>
    <source>
        <strain evidence="3">CRIB-18</strain>
    </source>
</reference>
<evidence type="ECO:0000313" key="3">
    <source>
        <dbReference type="EMBL" id="CDR34690.1"/>
    </source>
</evidence>
<dbReference type="AlphaFoldDB" id="A0A090D2J6"/>
<dbReference type="InterPro" id="IPR006684">
    <property type="entry name" value="YbgC/YbaW"/>
</dbReference>
<organism evidence="3 4">
    <name type="scientific">Candidatus Criblamydia sequanensis CRIB-18</name>
    <dbReference type="NCBI Taxonomy" id="1437425"/>
    <lineage>
        <taxon>Bacteria</taxon>
        <taxon>Pseudomonadati</taxon>
        <taxon>Chlamydiota</taxon>
        <taxon>Chlamydiia</taxon>
        <taxon>Parachlamydiales</taxon>
        <taxon>Candidatus Criblamydiaceae</taxon>
        <taxon>Candidatus Criblamydia</taxon>
    </lineage>
</organism>
<comment type="caution">
    <text evidence="3">The sequence shown here is derived from an EMBL/GenBank/DDBJ whole genome shotgun (WGS) entry which is preliminary data.</text>
</comment>
<dbReference type="InterPro" id="IPR029069">
    <property type="entry name" value="HotDog_dom_sf"/>
</dbReference>
<evidence type="ECO:0008006" key="5">
    <source>
        <dbReference type="Google" id="ProtNLM"/>
    </source>
</evidence>
<dbReference type="RefSeq" id="WP_237559236.1">
    <property type="nucleotide sequence ID" value="NZ_CCEJ010000009.1"/>
</dbReference>
<accession>A0A090D2J6</accession>
<dbReference type="Proteomes" id="UP000031552">
    <property type="component" value="Unassembled WGS sequence"/>
</dbReference>
<dbReference type="STRING" id="1437425.CSEC_1883"/>
<dbReference type="eggNOG" id="COG0824">
    <property type="taxonomic scope" value="Bacteria"/>
</dbReference>
<dbReference type="EMBL" id="CCEJ010000009">
    <property type="protein sequence ID" value="CDR34690.1"/>
    <property type="molecule type" value="Genomic_DNA"/>
</dbReference>
<dbReference type="SUPFAM" id="SSF54637">
    <property type="entry name" value="Thioesterase/thiol ester dehydrase-isomerase"/>
    <property type="match status" value="1"/>
</dbReference>
<sequence length="140" mass="16332">MVFFIARNKVRMHDTDMAGLLYFARQFRFAHDALEDFVTSEGYNFDQVFHHEKFVFVIVHCEADYYAHLKVGDELKVLLACEHIGETSFTIVYRIYNQDENLVGTVKTVHVTLDTATRKKMTIPDKLRASLNKYREDSSS</sequence>
<dbReference type="CDD" id="cd00586">
    <property type="entry name" value="4HBT"/>
    <property type="match status" value="1"/>
</dbReference>
<evidence type="ECO:0000256" key="1">
    <source>
        <dbReference type="ARBA" id="ARBA00005953"/>
    </source>
</evidence>
<gene>
    <name evidence="3" type="ORF">CSEC_1883</name>
</gene>